<sequence>MDAIVRCVARYEGAANSVGNAQVQLRKIRVRWGVLEQHFPALME</sequence>
<accession>A9IEU3</accession>
<dbReference type="EMBL" id="AM902716">
    <property type="protein sequence ID" value="CAP44906.1"/>
    <property type="molecule type" value="Genomic_DNA"/>
</dbReference>
<dbReference type="AlphaFoldDB" id="A9IEU3"/>
<evidence type="ECO:0000313" key="1">
    <source>
        <dbReference type="EMBL" id="CAP44906.1"/>
    </source>
</evidence>
<gene>
    <name evidence="1" type="ordered locus">Bpet4555</name>
</gene>
<evidence type="ECO:0000313" key="2">
    <source>
        <dbReference type="Proteomes" id="UP000001225"/>
    </source>
</evidence>
<protein>
    <submittedName>
        <fullName evidence="1">Uncharacterized protein</fullName>
    </submittedName>
</protein>
<organism evidence="1 2">
    <name type="scientific">Bordetella petrii (strain ATCC BAA-461 / DSM 12804 / CCUG 43448 / CIP 107267 / Se-1111R)</name>
    <dbReference type="NCBI Taxonomy" id="340100"/>
    <lineage>
        <taxon>Bacteria</taxon>
        <taxon>Pseudomonadati</taxon>
        <taxon>Pseudomonadota</taxon>
        <taxon>Betaproteobacteria</taxon>
        <taxon>Burkholderiales</taxon>
        <taxon>Alcaligenaceae</taxon>
        <taxon>Bordetella</taxon>
    </lineage>
</organism>
<dbReference type="KEGG" id="bpt:Bpet4555"/>
<name>A9IEU3_BORPD</name>
<keyword evidence="2" id="KW-1185">Reference proteome</keyword>
<dbReference type="Proteomes" id="UP000001225">
    <property type="component" value="Chromosome"/>
</dbReference>
<proteinExistence type="predicted"/>
<reference evidence="1 2" key="1">
    <citation type="journal article" date="2008" name="BMC Genomics">
        <title>The missing link: Bordetella petrii is endowed with both the metabolic versatility of environmental bacteria and virulence traits of pathogenic Bordetellae.</title>
        <authorList>
            <person name="Gross R."/>
            <person name="Guzman C.A."/>
            <person name="Sebaihia M."/>
            <person name="Martins Dos Santos V.A."/>
            <person name="Pieper D.H."/>
            <person name="Koebnik R."/>
            <person name="Lechner M."/>
            <person name="Bartels D."/>
            <person name="Buhrmester J."/>
            <person name="Choudhuri J.V."/>
            <person name="Ebensen T."/>
            <person name="Gaigalat L."/>
            <person name="Herrmann S."/>
            <person name="Khachane A.N."/>
            <person name="Larisch C."/>
            <person name="Link S."/>
            <person name="Linke B."/>
            <person name="Meyer F."/>
            <person name="Mormann S."/>
            <person name="Nakunst D."/>
            <person name="Rueckert C."/>
            <person name="Schneiker-Bekel S."/>
            <person name="Schulze K."/>
            <person name="Vorhoelter F.J."/>
            <person name="Yevsa T."/>
            <person name="Engle J.T."/>
            <person name="Goldman W.E."/>
            <person name="Puehler A."/>
            <person name="Goebel U.B."/>
            <person name="Goesmann A."/>
            <person name="Bloecker H."/>
            <person name="Kaiser O."/>
            <person name="Martinez-Arias R."/>
        </authorList>
    </citation>
    <scope>NUCLEOTIDE SEQUENCE [LARGE SCALE GENOMIC DNA]</scope>
    <source>
        <strain evidence="2">ATCC BAA-461 / DSM 12804 / CCUG 43448 / CIP 107267 / Se-1111R</strain>
    </source>
</reference>